<reference evidence="2 3" key="1">
    <citation type="submission" date="2016-07" db="EMBL/GenBank/DDBJ databases">
        <title>Pervasive Adenine N6-methylation of Active Genes in Fungi.</title>
        <authorList>
            <consortium name="DOE Joint Genome Institute"/>
            <person name="Mondo S.J."/>
            <person name="Dannebaum R.O."/>
            <person name="Kuo R.C."/>
            <person name="Labutti K."/>
            <person name="Haridas S."/>
            <person name="Kuo A."/>
            <person name="Salamov A."/>
            <person name="Ahrendt S.R."/>
            <person name="Lipzen A."/>
            <person name="Sullivan W."/>
            <person name="Andreopoulos W.B."/>
            <person name="Clum A."/>
            <person name="Lindquist E."/>
            <person name="Daum C."/>
            <person name="Ramamoorthy G.K."/>
            <person name="Gryganskyi A."/>
            <person name="Culley D."/>
            <person name="Magnuson J.K."/>
            <person name="James T.Y."/>
            <person name="O'Malley M.A."/>
            <person name="Stajich J.E."/>
            <person name="Spatafora J.W."/>
            <person name="Visel A."/>
            <person name="Grigoriev I.V."/>
        </authorList>
    </citation>
    <scope>NUCLEOTIDE SEQUENCE [LARGE SCALE GENOMIC DNA]</scope>
    <source>
        <strain evidence="2 3">CBS 931.73</strain>
    </source>
</reference>
<feature type="region of interest" description="Disordered" evidence="1">
    <location>
        <begin position="326"/>
        <end position="351"/>
    </location>
</feature>
<protein>
    <submittedName>
        <fullName evidence="2">Uncharacterized protein</fullName>
    </submittedName>
</protein>
<gene>
    <name evidence="2" type="ORF">K493DRAFT_340777</name>
</gene>
<dbReference type="OrthoDB" id="5382203at2759"/>
<accession>A0A1Y1XU30</accession>
<feature type="region of interest" description="Disordered" evidence="1">
    <location>
        <begin position="216"/>
        <end position="236"/>
    </location>
</feature>
<name>A0A1Y1XU30_9FUNG</name>
<comment type="caution">
    <text evidence="2">The sequence shown here is derived from an EMBL/GenBank/DDBJ whole genome shotgun (WGS) entry which is preliminary data.</text>
</comment>
<keyword evidence="3" id="KW-1185">Reference proteome</keyword>
<organism evidence="2 3">
    <name type="scientific">Basidiobolus meristosporus CBS 931.73</name>
    <dbReference type="NCBI Taxonomy" id="1314790"/>
    <lineage>
        <taxon>Eukaryota</taxon>
        <taxon>Fungi</taxon>
        <taxon>Fungi incertae sedis</taxon>
        <taxon>Zoopagomycota</taxon>
        <taxon>Entomophthoromycotina</taxon>
        <taxon>Basidiobolomycetes</taxon>
        <taxon>Basidiobolales</taxon>
        <taxon>Basidiobolaceae</taxon>
        <taxon>Basidiobolus</taxon>
    </lineage>
</organism>
<feature type="compositionally biased region" description="Polar residues" evidence="1">
    <location>
        <begin position="216"/>
        <end position="234"/>
    </location>
</feature>
<evidence type="ECO:0000313" key="2">
    <source>
        <dbReference type="EMBL" id="ORX89248.1"/>
    </source>
</evidence>
<dbReference type="EMBL" id="MCFE01000464">
    <property type="protein sequence ID" value="ORX89248.1"/>
    <property type="molecule type" value="Genomic_DNA"/>
</dbReference>
<evidence type="ECO:0000313" key="3">
    <source>
        <dbReference type="Proteomes" id="UP000193498"/>
    </source>
</evidence>
<dbReference type="InParanoid" id="A0A1Y1XU30"/>
<evidence type="ECO:0000256" key="1">
    <source>
        <dbReference type="SAM" id="MobiDB-lite"/>
    </source>
</evidence>
<dbReference type="Proteomes" id="UP000193498">
    <property type="component" value="Unassembled WGS sequence"/>
</dbReference>
<dbReference type="AlphaFoldDB" id="A0A1Y1XU30"/>
<feature type="compositionally biased region" description="Low complexity" evidence="1">
    <location>
        <begin position="333"/>
        <end position="343"/>
    </location>
</feature>
<proteinExistence type="predicted"/>
<sequence length="406" mass="45674">MKETEFYQPKAITYLTFDSAASHATEFGDCGLTRDTVVELNYFLDEFLSQLVRTGGYELVDIEQLCTSISFQFAFNSLGSRCVEEGRKVMKGEHTAQPSSTQNTAKLRLPGQDKLILDVLRGVCANEPLELVSVESFCLSESVRKFLKVVVITLGQYIVHSMVLMTGKSHGEFLSTEDLYKTLCQDDQLKGMFSRMRTKRRLEEYLEKSKLSSTERIGRLRSSSAPSKRSTLENLASELPESVQMDTKSKGLGKILRSIRDNVHISHHSSDQHHFNPRATEDLHEATAKPAKQTPQQRQQKMVDFDMLLNSNQTIKLSLTPARLESMEKASRRQSSQSMSSIRHSTHVESLHSRLSGEGCALLGSSLNAAKPPIMPSPKIIEANCEKQNYGHRRAFSYEPTFLISK</sequence>